<accession>A0A1H8FRD0</accession>
<dbReference type="PANTHER" id="PTHR42982">
    <property type="entry name" value="SEC-INDEPENDENT PROTEIN TRANSLOCASE PROTEIN TATA"/>
    <property type="match status" value="1"/>
</dbReference>
<name>A0A1H8FRD0_9ACTN</name>
<reference evidence="11 12" key="1">
    <citation type="submission" date="2016-10" db="EMBL/GenBank/DDBJ databases">
        <authorList>
            <person name="de Groot N.N."/>
        </authorList>
    </citation>
    <scope>NUCLEOTIDE SEQUENCE [LARGE SCALE GENOMIC DNA]</scope>
    <source>
        <strain evidence="11 12">DSM 43357</strain>
    </source>
</reference>
<evidence type="ECO:0000256" key="8">
    <source>
        <dbReference type="ARBA" id="ARBA00023136"/>
    </source>
</evidence>
<evidence type="ECO:0000256" key="6">
    <source>
        <dbReference type="ARBA" id="ARBA00022989"/>
    </source>
</evidence>
<keyword evidence="2 9" id="KW-0813">Transport</keyword>
<dbReference type="Proteomes" id="UP000198953">
    <property type="component" value="Unassembled WGS sequence"/>
</dbReference>
<comment type="subunit">
    <text evidence="9">The Tat system comprises two distinct complexes: a TatABC complex, containing multiple copies of TatA, TatB and TatC subunits, and a separate TatA complex, containing only TatA subunits. Substrates initially bind to the TatABC complex, which probably triggers association of the separate TatA complex to form the active translocon.</text>
</comment>
<keyword evidence="7 9" id="KW-0811">Translocation</keyword>
<evidence type="ECO:0000256" key="1">
    <source>
        <dbReference type="ARBA" id="ARBA00004162"/>
    </source>
</evidence>
<feature type="transmembrane region" description="Helical" evidence="9">
    <location>
        <begin position="6"/>
        <end position="22"/>
    </location>
</feature>
<evidence type="ECO:0000313" key="12">
    <source>
        <dbReference type="Proteomes" id="UP000198953"/>
    </source>
</evidence>
<keyword evidence="3 9" id="KW-1003">Cell membrane</keyword>
<evidence type="ECO:0000256" key="5">
    <source>
        <dbReference type="ARBA" id="ARBA00022927"/>
    </source>
</evidence>
<dbReference type="NCBIfam" id="NF001854">
    <property type="entry name" value="PRK00575.1"/>
    <property type="match status" value="1"/>
</dbReference>
<dbReference type="AlphaFoldDB" id="A0A1H8FRD0"/>
<dbReference type="HAMAP" id="MF_00236">
    <property type="entry name" value="TatA_E"/>
    <property type="match status" value="1"/>
</dbReference>
<comment type="subcellular location">
    <subcellularLocation>
        <location evidence="1 9">Cell membrane</location>
        <topology evidence="1 9">Single-pass membrane protein</topology>
    </subcellularLocation>
</comment>
<feature type="region of interest" description="Disordered" evidence="10">
    <location>
        <begin position="43"/>
        <end position="72"/>
    </location>
</feature>
<gene>
    <name evidence="9" type="primary">tatA</name>
    <name evidence="11" type="ORF">SAMN05660976_07304</name>
</gene>
<evidence type="ECO:0000256" key="10">
    <source>
        <dbReference type="SAM" id="MobiDB-lite"/>
    </source>
</evidence>
<keyword evidence="4 9" id="KW-0812">Transmembrane</keyword>
<sequence>MSNLGAGELLIIALVLIMLFGSKKLPDAARSIGRSLRIFKAETTGLHHEDAAPEHRRSTASEQHVSGAYVSQEAAGAAPAAASLEEQARLLEEQAARLRAQAARQTPQGPANA</sequence>
<evidence type="ECO:0000256" key="2">
    <source>
        <dbReference type="ARBA" id="ARBA00022448"/>
    </source>
</evidence>
<keyword evidence="6 9" id="KW-1133">Transmembrane helix</keyword>
<feature type="compositionally biased region" description="Basic and acidic residues" evidence="10">
    <location>
        <begin position="45"/>
        <end position="59"/>
    </location>
</feature>
<dbReference type="GO" id="GO:0008320">
    <property type="term" value="F:protein transmembrane transporter activity"/>
    <property type="evidence" value="ECO:0007669"/>
    <property type="project" value="UniProtKB-UniRule"/>
</dbReference>
<dbReference type="InterPro" id="IPR003369">
    <property type="entry name" value="TatA/B/E"/>
</dbReference>
<dbReference type="GO" id="GO:0033281">
    <property type="term" value="C:TAT protein transport complex"/>
    <property type="evidence" value="ECO:0007669"/>
    <property type="project" value="UniProtKB-UniRule"/>
</dbReference>
<evidence type="ECO:0000256" key="3">
    <source>
        <dbReference type="ARBA" id="ARBA00022475"/>
    </source>
</evidence>
<dbReference type="STRING" id="46177.SAMN05660976_07304"/>
<proteinExistence type="inferred from homology"/>
<evidence type="ECO:0000256" key="9">
    <source>
        <dbReference type="HAMAP-Rule" id="MF_00236"/>
    </source>
</evidence>
<protein>
    <recommendedName>
        <fullName evidence="9">Sec-independent protein translocase protein TatA</fullName>
    </recommendedName>
</protein>
<dbReference type="Pfam" id="PF02416">
    <property type="entry name" value="TatA_B_E"/>
    <property type="match status" value="1"/>
</dbReference>
<dbReference type="Gene3D" id="1.20.5.3310">
    <property type="match status" value="1"/>
</dbReference>
<dbReference type="PRINTS" id="PR01506">
    <property type="entry name" value="TATBPROTEIN"/>
</dbReference>
<evidence type="ECO:0000313" key="11">
    <source>
        <dbReference type="EMBL" id="SEN33668.1"/>
    </source>
</evidence>
<comment type="function">
    <text evidence="9">Part of the twin-arginine translocation (Tat) system that transports large folded proteins containing a characteristic twin-arginine motif in their signal peptide across membranes. TatA could form the protein-conducting channel of the Tat system.</text>
</comment>
<dbReference type="InterPro" id="IPR006312">
    <property type="entry name" value="TatA/E"/>
</dbReference>
<dbReference type="PANTHER" id="PTHR42982:SF8">
    <property type="entry name" value="SEC-INDEPENDENT PROTEIN TRANSLOCASE PROTEIN TATA"/>
    <property type="match status" value="1"/>
</dbReference>
<dbReference type="RefSeq" id="WP_055502400.1">
    <property type="nucleotide sequence ID" value="NZ_BBZG01000001.1"/>
</dbReference>
<keyword evidence="12" id="KW-1185">Reference proteome</keyword>
<keyword evidence="8 9" id="KW-0472">Membrane</keyword>
<dbReference type="OrthoDB" id="5245163at2"/>
<evidence type="ECO:0000256" key="4">
    <source>
        <dbReference type="ARBA" id="ARBA00022692"/>
    </source>
</evidence>
<organism evidence="11 12">
    <name type="scientific">Nonomuraea pusilla</name>
    <dbReference type="NCBI Taxonomy" id="46177"/>
    <lineage>
        <taxon>Bacteria</taxon>
        <taxon>Bacillati</taxon>
        <taxon>Actinomycetota</taxon>
        <taxon>Actinomycetes</taxon>
        <taxon>Streptosporangiales</taxon>
        <taxon>Streptosporangiaceae</taxon>
        <taxon>Nonomuraea</taxon>
    </lineage>
</organism>
<dbReference type="EMBL" id="FOBF01000025">
    <property type="protein sequence ID" value="SEN33668.1"/>
    <property type="molecule type" value="Genomic_DNA"/>
</dbReference>
<keyword evidence="5 9" id="KW-0653">Protein transport</keyword>
<comment type="similarity">
    <text evidence="9">Belongs to the TatA/E family.</text>
</comment>
<evidence type="ECO:0000256" key="7">
    <source>
        <dbReference type="ARBA" id="ARBA00023010"/>
    </source>
</evidence>
<dbReference type="GO" id="GO:0043953">
    <property type="term" value="P:protein transport by the Tat complex"/>
    <property type="evidence" value="ECO:0007669"/>
    <property type="project" value="UniProtKB-UniRule"/>
</dbReference>